<keyword evidence="3" id="KW-0175">Coiled coil</keyword>
<dbReference type="EMBL" id="CP029347">
    <property type="protein sequence ID" value="AWL13456.1"/>
    <property type="molecule type" value="Genomic_DNA"/>
</dbReference>
<accession>A0A2S2E721</accession>
<keyword evidence="2" id="KW-0597">Phosphoprotein</keyword>
<gene>
    <name evidence="5" type="ORF">HMF8227_03008</name>
</gene>
<keyword evidence="1" id="KW-0378">Hydrolase</keyword>
<dbReference type="InterPro" id="IPR036457">
    <property type="entry name" value="PPM-type-like_dom_sf"/>
</dbReference>
<dbReference type="SUPFAM" id="SSF52172">
    <property type="entry name" value="CheY-like"/>
    <property type="match status" value="1"/>
</dbReference>
<dbReference type="PROSITE" id="PS50110">
    <property type="entry name" value="RESPONSE_REGULATORY"/>
    <property type="match status" value="1"/>
</dbReference>
<dbReference type="SMART" id="SM00331">
    <property type="entry name" value="PP2C_SIG"/>
    <property type="match status" value="1"/>
</dbReference>
<dbReference type="AlphaFoldDB" id="A0A2S2E721"/>
<protein>
    <recommendedName>
        <fullName evidence="4">Response regulatory domain-containing protein</fullName>
    </recommendedName>
</protein>
<dbReference type="KEGG" id="salh:HMF8227_03008"/>
<keyword evidence="6" id="KW-1185">Reference proteome</keyword>
<dbReference type="SMART" id="SM00448">
    <property type="entry name" value="REC"/>
    <property type="match status" value="1"/>
</dbReference>
<reference evidence="5 6" key="1">
    <citation type="submission" date="2018-05" db="EMBL/GenBank/DDBJ databases">
        <title>Salinimonas sp. HMF8227 Genome sequencing and assembly.</title>
        <authorList>
            <person name="Kang H."/>
            <person name="Kang J."/>
            <person name="Cha I."/>
            <person name="Kim H."/>
            <person name="Joh K."/>
        </authorList>
    </citation>
    <scope>NUCLEOTIDE SEQUENCE [LARGE SCALE GENOMIC DNA]</scope>
    <source>
        <strain evidence="5 6">HMF8227</strain>
    </source>
</reference>
<sequence>MPEVDLDDTLVFADDDTESESGESLQPWPVLVVDDDPEVHDLTRIVLQDLQYEQRPLQLISAHSAAEAKRCLESRSDIVLVLLDVVMESDNAGLDLVHYIRRELNNAPIRIILRTGQPGQAPERSVIVDYDINDYKEKTELTSQKLVTAVIAALRTYGYIDQVVQLNQQLEQKVAERTAQLQQANDRLSRSLSLLEEGEEAARHIQFKLLPDTPKQIQSLCFSHALRPSETMSGDFVDYFAIDDNYLGFYMADVSGHGVSSAFVTVYLKRFISDLLSHYRSDGDPCILQPQRVLEELNKALLQEDMGKHIALFYGVIEQDSLTLSYTNAGIYPWPQLNSDDCVEALAQKTPPAGLFDFAEYETQSESLPDEFHLYLFSDGILEVLPGDNLEQQQQVLQKALATHPDSPDALAEALGVKERQSLPDDLTLLMITSTGEFKGE</sequence>
<dbReference type="InterPro" id="IPR011006">
    <property type="entry name" value="CheY-like_superfamily"/>
</dbReference>
<feature type="coiled-coil region" evidence="3">
    <location>
        <begin position="160"/>
        <end position="187"/>
    </location>
</feature>
<evidence type="ECO:0000259" key="4">
    <source>
        <dbReference type="PROSITE" id="PS50110"/>
    </source>
</evidence>
<dbReference type="Gene3D" id="3.40.50.2300">
    <property type="match status" value="1"/>
</dbReference>
<dbReference type="RefSeq" id="WP_109340952.1">
    <property type="nucleotide sequence ID" value="NZ_CP029347.1"/>
</dbReference>
<dbReference type="PANTHER" id="PTHR43156">
    <property type="entry name" value="STAGE II SPORULATION PROTEIN E-RELATED"/>
    <property type="match status" value="1"/>
</dbReference>
<evidence type="ECO:0000256" key="2">
    <source>
        <dbReference type="PROSITE-ProRule" id="PRU00169"/>
    </source>
</evidence>
<evidence type="ECO:0000313" key="6">
    <source>
        <dbReference type="Proteomes" id="UP000245728"/>
    </source>
</evidence>
<dbReference type="OrthoDB" id="6399952at2"/>
<dbReference type="Pfam" id="PF07228">
    <property type="entry name" value="SpoIIE"/>
    <property type="match status" value="1"/>
</dbReference>
<dbReference type="Gene3D" id="3.60.40.10">
    <property type="entry name" value="PPM-type phosphatase domain"/>
    <property type="match status" value="1"/>
</dbReference>
<dbReference type="Pfam" id="PF00072">
    <property type="entry name" value="Response_reg"/>
    <property type="match status" value="1"/>
</dbReference>
<dbReference type="PANTHER" id="PTHR43156:SF2">
    <property type="entry name" value="STAGE II SPORULATION PROTEIN E"/>
    <property type="match status" value="1"/>
</dbReference>
<dbReference type="InterPro" id="IPR001789">
    <property type="entry name" value="Sig_transdc_resp-reg_receiver"/>
</dbReference>
<feature type="domain" description="Response regulatory" evidence="4">
    <location>
        <begin position="29"/>
        <end position="153"/>
    </location>
</feature>
<dbReference type="InterPro" id="IPR001932">
    <property type="entry name" value="PPM-type_phosphatase-like_dom"/>
</dbReference>
<proteinExistence type="predicted"/>
<evidence type="ECO:0000256" key="1">
    <source>
        <dbReference type="ARBA" id="ARBA00022801"/>
    </source>
</evidence>
<name>A0A2S2E721_9ALTE</name>
<dbReference type="Proteomes" id="UP000245728">
    <property type="component" value="Chromosome"/>
</dbReference>
<feature type="modified residue" description="4-aspartylphosphate" evidence="2">
    <location>
        <position position="84"/>
    </location>
</feature>
<dbReference type="InterPro" id="IPR052016">
    <property type="entry name" value="Bact_Sigma-Reg"/>
</dbReference>
<dbReference type="GO" id="GO:0000160">
    <property type="term" value="P:phosphorelay signal transduction system"/>
    <property type="evidence" value="ECO:0007669"/>
    <property type="project" value="InterPro"/>
</dbReference>
<evidence type="ECO:0000256" key="3">
    <source>
        <dbReference type="SAM" id="Coils"/>
    </source>
</evidence>
<organism evidence="5 6">
    <name type="scientific">Saliniradius amylolyticus</name>
    <dbReference type="NCBI Taxonomy" id="2183582"/>
    <lineage>
        <taxon>Bacteria</taxon>
        <taxon>Pseudomonadati</taxon>
        <taxon>Pseudomonadota</taxon>
        <taxon>Gammaproteobacteria</taxon>
        <taxon>Alteromonadales</taxon>
        <taxon>Alteromonadaceae</taxon>
        <taxon>Saliniradius</taxon>
    </lineage>
</organism>
<evidence type="ECO:0000313" key="5">
    <source>
        <dbReference type="EMBL" id="AWL13456.1"/>
    </source>
</evidence>
<dbReference type="GO" id="GO:0016791">
    <property type="term" value="F:phosphatase activity"/>
    <property type="evidence" value="ECO:0007669"/>
    <property type="project" value="TreeGrafter"/>
</dbReference>